<dbReference type="Proteomes" id="UP000307173">
    <property type="component" value="Unassembled WGS sequence"/>
</dbReference>
<accession>A0A4T0X756</accession>
<evidence type="ECO:0000256" key="4">
    <source>
        <dbReference type="ARBA" id="ARBA00022753"/>
    </source>
</evidence>
<dbReference type="GO" id="GO:0032511">
    <property type="term" value="P:late endosome to vacuole transport via multivesicular body sorting pathway"/>
    <property type="evidence" value="ECO:0007669"/>
    <property type="project" value="TreeGrafter"/>
</dbReference>
<dbReference type="STRING" id="52247.A0A4T0X756"/>
<sequence>MGNTTSTNPKITHHDKAVLQLKLQRDKLTKSKQKIQVVLNREDQIIRQLVKENNLEKAKLALRKKKRQQSLLSTLERQSSTLEELIDTIEFKLIEKDVFYGIQEGAKVLKEINNEMSLEKVEKIMDESAEAVSYQNELSERLSGLLTNQEESEVDEELRQLEIEMGIVKPIELPNAPVKKLPEIDTVSVEIPEEGTTTEVPIAI</sequence>
<keyword evidence="4" id="KW-0967">Endosome</keyword>
<dbReference type="GO" id="GO:0015031">
    <property type="term" value="P:protein transport"/>
    <property type="evidence" value="ECO:0007669"/>
    <property type="project" value="UniProtKB-KW"/>
</dbReference>
<name>A0A4T0X756_9ASCO</name>
<keyword evidence="6" id="KW-0472">Membrane</keyword>
<comment type="similarity">
    <text evidence="2">Belongs to the SNF7 family.</text>
</comment>
<evidence type="ECO:0000256" key="3">
    <source>
        <dbReference type="ARBA" id="ARBA00022448"/>
    </source>
</evidence>
<comment type="subcellular location">
    <subcellularLocation>
        <location evidence="1">Endosome membrane</location>
    </subcellularLocation>
</comment>
<protein>
    <recommendedName>
        <fullName evidence="10">Vacuolar protein sorting-associated protein 20</fullName>
    </recommendedName>
</protein>
<evidence type="ECO:0000256" key="7">
    <source>
        <dbReference type="SAM" id="Coils"/>
    </source>
</evidence>
<organism evidence="8 9">
    <name type="scientific">Pichia inconspicua</name>
    <dbReference type="NCBI Taxonomy" id="52247"/>
    <lineage>
        <taxon>Eukaryota</taxon>
        <taxon>Fungi</taxon>
        <taxon>Dikarya</taxon>
        <taxon>Ascomycota</taxon>
        <taxon>Saccharomycotina</taxon>
        <taxon>Pichiomycetes</taxon>
        <taxon>Pichiales</taxon>
        <taxon>Pichiaceae</taxon>
        <taxon>Pichia</taxon>
    </lineage>
</organism>
<reference evidence="8 9" key="1">
    <citation type="journal article" date="2019" name="Front. Genet.">
        <title>Whole-Genome Sequencing of the Opportunistic Yeast Pathogen Candida inconspicua Uncovers Its Hybrid Origin.</title>
        <authorList>
            <person name="Mixao V."/>
            <person name="Hansen A.P."/>
            <person name="Saus E."/>
            <person name="Boekhout T."/>
            <person name="Lass-Florl C."/>
            <person name="Gabaldon T."/>
        </authorList>
    </citation>
    <scope>NUCLEOTIDE SEQUENCE [LARGE SCALE GENOMIC DNA]</scope>
    <source>
        <strain evidence="8 9">CBS 180</strain>
    </source>
</reference>
<dbReference type="GO" id="GO:0000815">
    <property type="term" value="C:ESCRT III complex"/>
    <property type="evidence" value="ECO:0007669"/>
    <property type="project" value="TreeGrafter"/>
</dbReference>
<dbReference type="OrthoDB" id="441172at2759"/>
<dbReference type="AlphaFoldDB" id="A0A4T0X756"/>
<dbReference type="PANTHER" id="PTHR22761">
    <property type="entry name" value="CHARGED MULTIVESICULAR BODY PROTEIN"/>
    <property type="match status" value="1"/>
</dbReference>
<evidence type="ECO:0000256" key="6">
    <source>
        <dbReference type="ARBA" id="ARBA00023136"/>
    </source>
</evidence>
<evidence type="ECO:0000313" key="9">
    <source>
        <dbReference type="Proteomes" id="UP000307173"/>
    </source>
</evidence>
<comment type="caution">
    <text evidence="8">The sequence shown here is derived from an EMBL/GenBank/DDBJ whole genome shotgun (WGS) entry which is preliminary data.</text>
</comment>
<dbReference type="Pfam" id="PF03357">
    <property type="entry name" value="Snf7"/>
    <property type="match status" value="1"/>
</dbReference>
<keyword evidence="9" id="KW-1185">Reference proteome</keyword>
<gene>
    <name evidence="8" type="ORF">CANINC_000156</name>
</gene>
<evidence type="ECO:0000256" key="1">
    <source>
        <dbReference type="ARBA" id="ARBA00004608"/>
    </source>
</evidence>
<evidence type="ECO:0000313" key="8">
    <source>
        <dbReference type="EMBL" id="TID31213.1"/>
    </source>
</evidence>
<evidence type="ECO:0000256" key="2">
    <source>
        <dbReference type="ARBA" id="ARBA00006190"/>
    </source>
</evidence>
<evidence type="ECO:0000256" key="5">
    <source>
        <dbReference type="ARBA" id="ARBA00022927"/>
    </source>
</evidence>
<keyword evidence="5" id="KW-0653">Protein transport</keyword>
<dbReference type="PANTHER" id="PTHR22761:SF5">
    <property type="entry name" value="CHARGED MULTIVESICULAR BODY PROTEIN 6"/>
    <property type="match status" value="1"/>
</dbReference>
<dbReference type="Gene3D" id="6.10.140.1230">
    <property type="match status" value="1"/>
</dbReference>
<keyword evidence="7" id="KW-0175">Coiled coil</keyword>
<dbReference type="InterPro" id="IPR005024">
    <property type="entry name" value="Snf7_fam"/>
</dbReference>
<keyword evidence="3" id="KW-0813">Transport</keyword>
<dbReference type="GO" id="GO:0005771">
    <property type="term" value="C:multivesicular body"/>
    <property type="evidence" value="ECO:0007669"/>
    <property type="project" value="TreeGrafter"/>
</dbReference>
<dbReference type="EMBL" id="SELW01000039">
    <property type="protein sequence ID" value="TID31213.1"/>
    <property type="molecule type" value="Genomic_DNA"/>
</dbReference>
<dbReference type="GO" id="GO:0006900">
    <property type="term" value="P:vesicle budding from membrane"/>
    <property type="evidence" value="ECO:0007669"/>
    <property type="project" value="TreeGrafter"/>
</dbReference>
<feature type="coiled-coil region" evidence="7">
    <location>
        <begin position="58"/>
        <end position="85"/>
    </location>
</feature>
<proteinExistence type="inferred from homology"/>
<evidence type="ECO:0008006" key="10">
    <source>
        <dbReference type="Google" id="ProtNLM"/>
    </source>
</evidence>